<evidence type="ECO:0000256" key="1">
    <source>
        <dbReference type="SAM" id="MobiDB-lite"/>
    </source>
</evidence>
<evidence type="ECO:0000313" key="4">
    <source>
        <dbReference type="Proteomes" id="UP000035721"/>
    </source>
</evidence>
<evidence type="ECO:0000313" key="3">
    <source>
        <dbReference type="EMBL" id="CCH77172.1"/>
    </source>
</evidence>
<feature type="region of interest" description="Disordered" evidence="1">
    <location>
        <begin position="1"/>
        <end position="20"/>
    </location>
</feature>
<dbReference type="Pfam" id="PF08241">
    <property type="entry name" value="Methyltransf_11"/>
    <property type="match status" value="1"/>
</dbReference>
<evidence type="ECO:0000259" key="2">
    <source>
        <dbReference type="Pfam" id="PF08241"/>
    </source>
</evidence>
<dbReference type="AlphaFoldDB" id="A0A077LWK2"/>
<dbReference type="SUPFAM" id="SSF53335">
    <property type="entry name" value="S-adenosyl-L-methionine-dependent methyltransferases"/>
    <property type="match status" value="1"/>
</dbReference>
<accession>A0A077LWK2</accession>
<dbReference type="InterPro" id="IPR029063">
    <property type="entry name" value="SAM-dependent_MTases_sf"/>
</dbReference>
<organism evidence="3 4">
    <name type="scientific">Nostocoides japonicum T1-X7</name>
    <dbReference type="NCBI Taxonomy" id="1194083"/>
    <lineage>
        <taxon>Bacteria</taxon>
        <taxon>Bacillati</taxon>
        <taxon>Actinomycetota</taxon>
        <taxon>Actinomycetes</taxon>
        <taxon>Micrococcales</taxon>
        <taxon>Intrasporangiaceae</taxon>
        <taxon>Nostocoides</taxon>
    </lineage>
</organism>
<proteinExistence type="predicted"/>
<name>A0A077LWK2_9MICO</name>
<comment type="caution">
    <text evidence="3">The sequence shown here is derived from an EMBL/GenBank/DDBJ whole genome shotgun (WGS) entry which is preliminary data.</text>
</comment>
<dbReference type="STRING" id="1194083.BN12_170023"/>
<dbReference type="InterPro" id="IPR013216">
    <property type="entry name" value="Methyltransf_11"/>
</dbReference>
<keyword evidence="4" id="KW-1185">Reference proteome</keyword>
<protein>
    <recommendedName>
        <fullName evidence="2">Methyltransferase type 11 domain-containing protein</fullName>
    </recommendedName>
</protein>
<dbReference type="Proteomes" id="UP000035721">
    <property type="component" value="Unassembled WGS sequence"/>
</dbReference>
<sequence length="198" mass="22110">MMTPRASTKAHPISAEAQTTEAWRGLAPDYERARVREDSLDRLVEWPAQRDLLGDVTGRSILDLGCGSGSKLAELVADGAIDSVGLDISDNFLADTPAGMELVRGDLSDLNTVPVLTERTLDRILFQQSFDYAKDPVRTLKQARRMLTEDGFILLTRTQPIRYAIERSEQNGTALGQEYFSTADYTYRPRRNEQIALT</sequence>
<reference evidence="3 4" key="1">
    <citation type="journal article" date="2013" name="ISME J.">
        <title>A metabolic model for members of the genus Tetrasphaera involved in enhanced biological phosphorus removal.</title>
        <authorList>
            <person name="Kristiansen R."/>
            <person name="Nguyen H.T.T."/>
            <person name="Saunders A.M."/>
            <person name="Nielsen J.L."/>
            <person name="Wimmer R."/>
            <person name="Le V.Q."/>
            <person name="McIlroy S.J."/>
            <person name="Petrovski S."/>
            <person name="Seviour R.J."/>
            <person name="Calteau A."/>
            <person name="Nielsen K.L."/>
            <person name="Nielsen P.H."/>
        </authorList>
    </citation>
    <scope>NUCLEOTIDE SEQUENCE [LARGE SCALE GENOMIC DNA]</scope>
    <source>
        <strain evidence="3 4">T1-X7</strain>
    </source>
</reference>
<dbReference type="GO" id="GO:0008757">
    <property type="term" value="F:S-adenosylmethionine-dependent methyltransferase activity"/>
    <property type="evidence" value="ECO:0007669"/>
    <property type="project" value="InterPro"/>
</dbReference>
<feature type="domain" description="Methyltransferase type 11" evidence="2">
    <location>
        <begin position="62"/>
        <end position="154"/>
    </location>
</feature>
<dbReference type="CDD" id="cd02440">
    <property type="entry name" value="AdoMet_MTases"/>
    <property type="match status" value="1"/>
</dbReference>
<dbReference type="Gene3D" id="3.40.50.150">
    <property type="entry name" value="Vaccinia Virus protein VP39"/>
    <property type="match status" value="1"/>
</dbReference>
<gene>
    <name evidence="3" type="ORF">BN12_170023</name>
</gene>
<dbReference type="EMBL" id="CAJB01000079">
    <property type="protein sequence ID" value="CCH77172.1"/>
    <property type="molecule type" value="Genomic_DNA"/>
</dbReference>